<dbReference type="GO" id="GO:0050135">
    <property type="term" value="F:NADP+ nucleosidase activity"/>
    <property type="evidence" value="ECO:0007669"/>
    <property type="project" value="InterPro"/>
</dbReference>
<protein>
    <recommendedName>
        <fullName evidence="1">CD-NTase-associated protein 12/Pycsar effector protein TIR domain-containing protein</fullName>
    </recommendedName>
</protein>
<dbReference type="EMBL" id="LAZR01016339">
    <property type="protein sequence ID" value="KKM04933.1"/>
    <property type="molecule type" value="Genomic_DNA"/>
</dbReference>
<name>A0A0F9K172_9ZZZZ</name>
<proteinExistence type="predicted"/>
<gene>
    <name evidence="2" type="ORF">LCGC14_1759240</name>
</gene>
<reference evidence="2" key="1">
    <citation type="journal article" date="2015" name="Nature">
        <title>Complex archaea that bridge the gap between prokaryotes and eukaryotes.</title>
        <authorList>
            <person name="Spang A."/>
            <person name="Saw J.H."/>
            <person name="Jorgensen S.L."/>
            <person name="Zaremba-Niedzwiedzka K."/>
            <person name="Martijn J."/>
            <person name="Lind A.E."/>
            <person name="van Eijk R."/>
            <person name="Schleper C."/>
            <person name="Guy L."/>
            <person name="Ettema T.J."/>
        </authorList>
    </citation>
    <scope>NUCLEOTIDE SEQUENCE</scope>
</reference>
<comment type="caution">
    <text evidence="2">The sequence shown here is derived from an EMBL/GenBank/DDBJ whole genome shotgun (WGS) entry which is preliminary data.</text>
</comment>
<accession>A0A0F9K172</accession>
<dbReference type="InterPro" id="IPR019302">
    <property type="entry name" value="CAP12/PCTIR_TIR_dom"/>
</dbReference>
<feature type="domain" description="CD-NTase-associated protein 12/Pycsar effector protein TIR" evidence="1">
    <location>
        <begin position="136"/>
        <end position="261"/>
    </location>
</feature>
<organism evidence="2">
    <name type="scientific">marine sediment metagenome</name>
    <dbReference type="NCBI Taxonomy" id="412755"/>
    <lineage>
        <taxon>unclassified sequences</taxon>
        <taxon>metagenomes</taxon>
        <taxon>ecological metagenomes</taxon>
    </lineage>
</organism>
<dbReference type="AlphaFoldDB" id="A0A0F9K172"/>
<sequence length="283" mass="32788">MKNILIALRVKEIMVVEEQTLIQTVKKVLSLVNNILNDNFIISENNKMWVNSVSREMEKKVIMLVYYGLQSGKMPIQRNSSIRFEEINCIQNLYVNIVAKQLFEMKHFGKMVKEKLEKYLDLVGELYKEEKLSKKNIFVIHGHGTELLGRVKEYINSLGLNPVILNEEMCVAQPIIEYLKEILDKKKVSHAVSLLTFDEFGYAKKDPNQIRPRARTNAYAETLMAIKELGNINVTIIKENGLDLGKDFSDLQGIYYVRYDKDGNDKIWREKLNKSLKRGGLIK</sequence>
<evidence type="ECO:0000259" key="1">
    <source>
        <dbReference type="Pfam" id="PF10137"/>
    </source>
</evidence>
<evidence type="ECO:0000313" key="2">
    <source>
        <dbReference type="EMBL" id="KKM04933.1"/>
    </source>
</evidence>
<dbReference type="Pfam" id="PF10137">
    <property type="entry name" value="CAP12-PCTIR_TIR"/>
    <property type="match status" value="1"/>
</dbReference>